<dbReference type="InterPro" id="IPR055081">
    <property type="entry name" value="NLP1-9_GAF"/>
</dbReference>
<keyword evidence="4" id="KW-0539">Nucleus</keyword>
<gene>
    <name evidence="7" type="primary">NLP2</name>
    <name evidence="7" type="ORF">KSP39_PZI006198</name>
</gene>
<dbReference type="InterPro" id="IPR034891">
    <property type="entry name" value="PB1_NLP"/>
</dbReference>
<dbReference type="Pfam" id="PF00564">
    <property type="entry name" value="PB1"/>
    <property type="match status" value="1"/>
</dbReference>
<dbReference type="Pfam" id="PF22922">
    <property type="entry name" value="GAF_NLP"/>
    <property type="match status" value="1"/>
</dbReference>
<dbReference type="AlphaFoldDB" id="A0AAP0BSI3"/>
<proteinExistence type="predicted"/>
<evidence type="ECO:0000259" key="6">
    <source>
        <dbReference type="PROSITE" id="PS51745"/>
    </source>
</evidence>
<sequence>MEDHSSHRVIQANQAHTDGFMAIDYGAGSPMSEDLTLLGLFNFDGLIEPSSPLPADLAFSNNSSLHPLPGNYASLTFPDDLEQARDSIQEDERSSDRGCSRFISDSQLDYYLTASVVPKSIGGFTFSDRMTRALSLLKESSGGNCLAQVWMPGKHGDSYMLSTCEQPFLLDQVLEGYREISRVFTFSATETAGMFPGVPGRVFISGLPEWASNVIYYTKLEYLRVDYAVTHDVRGSLAVPIFDFNNSKCCAVLEFVTTQEKPNFNIELENVCRALKAVDLRTTKAHPYHQNLTKDQKSALSEILDVLRTVCHAYMLPLALTWMPISSDSENVEDDGKTAIFETKRFSKEIILCIQESACYVNDPQMHGFLQACTNHYLTNGQGVAGKAFLSQHPIFSSDVKGYDIGEYPLVHHARKFGLQAAVAIWLKSTFTGDDDFVLEFFLPVNCKGCAEQQLLLDNLSVSMQKICRSLRISLDAGAAGPKVTEAGTKNMEGANNQSSEITAKNSQKMSNRSLHMSDGNKELADVSSNCQNMDFHEQVKCSSLEPTVKKRAVKHISLNVLQRYFAGNLKSAAKSLGVCPTTLKRICRQHGISRWPSRKIKKVNHSLKKIQRVINSVQGVEGTFKYDPKTGCLVTDVTPENDSISFSSSPLREEQILHENLGLSNDKNTGQCVKVNSKTNEVDLQLKSMHEDSPEEKDDTDFKIDGHLSVSSASDFSNESASSSQILKESSKNESFFTGKGAVYVVKAAYKDDIVRFKLSPSMACLQLYEEIGKRFKLCTGTFQLKYMDDEEEWIMLTNDSDLQECIEVLESMASQCIKLQVRDSPF</sequence>
<dbReference type="PROSITE" id="PS51519">
    <property type="entry name" value="RWP_RK"/>
    <property type="match status" value="1"/>
</dbReference>
<dbReference type="PROSITE" id="PS51745">
    <property type="entry name" value="PB1"/>
    <property type="match status" value="1"/>
</dbReference>
<keyword evidence="3" id="KW-0804">Transcription</keyword>
<evidence type="ECO:0000256" key="2">
    <source>
        <dbReference type="ARBA" id="ARBA00023125"/>
    </source>
</evidence>
<dbReference type="Gene3D" id="3.10.20.90">
    <property type="entry name" value="Phosphatidylinositol 3-kinase Catalytic Subunit, Chain A, domain 1"/>
    <property type="match status" value="1"/>
</dbReference>
<dbReference type="CDD" id="cd06407">
    <property type="entry name" value="PB1_NLP"/>
    <property type="match status" value="1"/>
</dbReference>
<dbReference type="SMART" id="SM00666">
    <property type="entry name" value="PB1"/>
    <property type="match status" value="1"/>
</dbReference>
<protein>
    <submittedName>
        <fullName evidence="7">Protein NLP2</fullName>
    </submittedName>
</protein>
<dbReference type="Pfam" id="PF02042">
    <property type="entry name" value="RWP-RK"/>
    <property type="match status" value="1"/>
</dbReference>
<evidence type="ECO:0000256" key="4">
    <source>
        <dbReference type="ARBA" id="ARBA00023242"/>
    </source>
</evidence>
<evidence type="ECO:0000256" key="1">
    <source>
        <dbReference type="ARBA" id="ARBA00023015"/>
    </source>
</evidence>
<keyword evidence="2" id="KW-0238">DNA-binding</keyword>
<dbReference type="PANTHER" id="PTHR32002:SF41">
    <property type="entry name" value="PROTEIN NLP8"/>
    <property type="match status" value="1"/>
</dbReference>
<dbReference type="Proteomes" id="UP001418222">
    <property type="component" value="Unassembled WGS sequence"/>
</dbReference>
<dbReference type="InterPro" id="IPR000270">
    <property type="entry name" value="PB1_dom"/>
</dbReference>
<organism evidence="7 8">
    <name type="scientific">Platanthera zijinensis</name>
    <dbReference type="NCBI Taxonomy" id="2320716"/>
    <lineage>
        <taxon>Eukaryota</taxon>
        <taxon>Viridiplantae</taxon>
        <taxon>Streptophyta</taxon>
        <taxon>Embryophyta</taxon>
        <taxon>Tracheophyta</taxon>
        <taxon>Spermatophyta</taxon>
        <taxon>Magnoliopsida</taxon>
        <taxon>Liliopsida</taxon>
        <taxon>Asparagales</taxon>
        <taxon>Orchidaceae</taxon>
        <taxon>Orchidoideae</taxon>
        <taxon>Orchideae</taxon>
        <taxon>Orchidinae</taxon>
        <taxon>Platanthera</taxon>
    </lineage>
</organism>
<feature type="domain" description="RWP-RK" evidence="5">
    <location>
        <begin position="540"/>
        <end position="624"/>
    </location>
</feature>
<dbReference type="SUPFAM" id="SSF54277">
    <property type="entry name" value="CAD &amp; PB1 domains"/>
    <property type="match status" value="1"/>
</dbReference>
<evidence type="ECO:0000313" key="8">
    <source>
        <dbReference type="Proteomes" id="UP001418222"/>
    </source>
</evidence>
<feature type="domain" description="PB1" evidence="6">
    <location>
        <begin position="744"/>
        <end position="826"/>
    </location>
</feature>
<evidence type="ECO:0000256" key="3">
    <source>
        <dbReference type="ARBA" id="ARBA00023163"/>
    </source>
</evidence>
<accession>A0AAP0BSI3</accession>
<dbReference type="InterPro" id="IPR053793">
    <property type="entry name" value="PB1-like"/>
</dbReference>
<evidence type="ECO:0000313" key="7">
    <source>
        <dbReference type="EMBL" id="KAK8948538.1"/>
    </source>
</evidence>
<dbReference type="GO" id="GO:0003700">
    <property type="term" value="F:DNA-binding transcription factor activity"/>
    <property type="evidence" value="ECO:0007669"/>
    <property type="project" value="InterPro"/>
</dbReference>
<reference evidence="7 8" key="1">
    <citation type="journal article" date="2022" name="Nat. Plants">
        <title>Genomes of leafy and leafless Platanthera orchids illuminate the evolution of mycoheterotrophy.</title>
        <authorList>
            <person name="Li M.H."/>
            <person name="Liu K.W."/>
            <person name="Li Z."/>
            <person name="Lu H.C."/>
            <person name="Ye Q.L."/>
            <person name="Zhang D."/>
            <person name="Wang J.Y."/>
            <person name="Li Y.F."/>
            <person name="Zhong Z.M."/>
            <person name="Liu X."/>
            <person name="Yu X."/>
            <person name="Liu D.K."/>
            <person name="Tu X.D."/>
            <person name="Liu B."/>
            <person name="Hao Y."/>
            <person name="Liao X.Y."/>
            <person name="Jiang Y.T."/>
            <person name="Sun W.H."/>
            <person name="Chen J."/>
            <person name="Chen Y.Q."/>
            <person name="Ai Y."/>
            <person name="Zhai J.W."/>
            <person name="Wu S.S."/>
            <person name="Zhou Z."/>
            <person name="Hsiao Y.Y."/>
            <person name="Wu W.L."/>
            <person name="Chen Y.Y."/>
            <person name="Lin Y.F."/>
            <person name="Hsu J.L."/>
            <person name="Li C.Y."/>
            <person name="Wang Z.W."/>
            <person name="Zhao X."/>
            <person name="Zhong W.Y."/>
            <person name="Ma X.K."/>
            <person name="Ma L."/>
            <person name="Huang J."/>
            <person name="Chen G.Z."/>
            <person name="Huang M.Z."/>
            <person name="Huang L."/>
            <person name="Peng D.H."/>
            <person name="Luo Y.B."/>
            <person name="Zou S.Q."/>
            <person name="Chen S.P."/>
            <person name="Lan S."/>
            <person name="Tsai W.C."/>
            <person name="Van de Peer Y."/>
            <person name="Liu Z.J."/>
        </authorList>
    </citation>
    <scope>NUCLEOTIDE SEQUENCE [LARGE SCALE GENOMIC DNA]</scope>
    <source>
        <strain evidence="7">Lor287</strain>
    </source>
</reference>
<evidence type="ECO:0000259" key="5">
    <source>
        <dbReference type="PROSITE" id="PS51519"/>
    </source>
</evidence>
<dbReference type="InterPro" id="IPR003035">
    <property type="entry name" value="RWP-RK_dom"/>
</dbReference>
<dbReference type="EMBL" id="JBBWWQ010000004">
    <property type="protein sequence ID" value="KAK8948538.1"/>
    <property type="molecule type" value="Genomic_DNA"/>
</dbReference>
<dbReference type="PANTHER" id="PTHR32002">
    <property type="entry name" value="PROTEIN NLP8"/>
    <property type="match status" value="1"/>
</dbReference>
<dbReference type="InterPro" id="IPR045012">
    <property type="entry name" value="NLP"/>
</dbReference>
<name>A0AAP0BSI3_9ASPA</name>
<dbReference type="GO" id="GO:0003677">
    <property type="term" value="F:DNA binding"/>
    <property type="evidence" value="ECO:0007669"/>
    <property type="project" value="UniProtKB-KW"/>
</dbReference>
<keyword evidence="8" id="KW-1185">Reference proteome</keyword>
<comment type="caution">
    <text evidence="7">The sequence shown here is derived from an EMBL/GenBank/DDBJ whole genome shotgun (WGS) entry which is preliminary data.</text>
</comment>
<keyword evidence="1" id="KW-0805">Transcription regulation</keyword>